<feature type="chain" id="PRO_5019356831" evidence="2">
    <location>
        <begin position="22"/>
        <end position="122"/>
    </location>
</feature>
<dbReference type="Proteomes" id="UP000288805">
    <property type="component" value="Unassembled WGS sequence"/>
</dbReference>
<dbReference type="SUPFAM" id="SSF51445">
    <property type="entry name" value="(Trans)glycosidases"/>
    <property type="match status" value="1"/>
</dbReference>
<name>A0A438EZE8_VITVI</name>
<feature type="signal peptide" evidence="2">
    <location>
        <begin position="1"/>
        <end position="21"/>
    </location>
</feature>
<reference evidence="3 4" key="1">
    <citation type="journal article" date="2018" name="PLoS Genet.">
        <title>Population sequencing reveals clonal diversity and ancestral inbreeding in the grapevine cultivar Chardonnay.</title>
        <authorList>
            <person name="Roach M.J."/>
            <person name="Johnson D.L."/>
            <person name="Bohlmann J."/>
            <person name="van Vuuren H.J."/>
            <person name="Jones S.J."/>
            <person name="Pretorius I.S."/>
            <person name="Schmidt S.A."/>
            <person name="Borneman A.R."/>
        </authorList>
    </citation>
    <scope>NUCLEOTIDE SEQUENCE [LARGE SCALE GENOMIC DNA]</scope>
    <source>
        <strain evidence="4">cv. Chardonnay</strain>
        <tissue evidence="3">Leaf</tissue>
    </source>
</reference>
<dbReference type="PANTHER" id="PTHR10551:SF9">
    <property type="entry name" value="FASCIN-2"/>
    <property type="match status" value="1"/>
</dbReference>
<keyword evidence="1" id="KW-0812">Transmembrane</keyword>
<comment type="caution">
    <text evidence="3">The sequence shown here is derived from an EMBL/GenBank/DDBJ whole genome shotgun (WGS) entry which is preliminary data.</text>
</comment>
<dbReference type="GO" id="GO:0007015">
    <property type="term" value="P:actin filament organization"/>
    <property type="evidence" value="ECO:0007669"/>
    <property type="project" value="InterPro"/>
</dbReference>
<dbReference type="EMBL" id="QGNW01001158">
    <property type="protein sequence ID" value="RVW53128.1"/>
    <property type="molecule type" value="Genomic_DNA"/>
</dbReference>
<keyword evidence="2" id="KW-0732">Signal</keyword>
<dbReference type="AlphaFoldDB" id="A0A438EZE8"/>
<dbReference type="GO" id="GO:0051015">
    <property type="term" value="F:actin filament binding"/>
    <property type="evidence" value="ECO:0007669"/>
    <property type="project" value="InterPro"/>
</dbReference>
<evidence type="ECO:0000256" key="1">
    <source>
        <dbReference type="SAM" id="Phobius"/>
    </source>
</evidence>
<evidence type="ECO:0000313" key="3">
    <source>
        <dbReference type="EMBL" id="RVW53128.1"/>
    </source>
</evidence>
<feature type="transmembrane region" description="Helical" evidence="1">
    <location>
        <begin position="96"/>
        <end position="120"/>
    </location>
</feature>
<protein>
    <submittedName>
        <fullName evidence="3">Uncharacterized protein</fullName>
    </submittedName>
</protein>
<keyword evidence="1" id="KW-1133">Transmembrane helix</keyword>
<sequence>MELVFCKWVFAFLLCCWLIFSYSVDLVQEGEKVREVNLDGWLVVEGWIKPSLFDGIPNGDMLDGTKVQLKSLTASSPLSTLHCPYNMNVTVTAIKAVLLLYAGMTAFFVLYFVIFWCFAFPN</sequence>
<dbReference type="InterPro" id="IPR010431">
    <property type="entry name" value="Fascin"/>
</dbReference>
<evidence type="ECO:0000313" key="4">
    <source>
        <dbReference type="Proteomes" id="UP000288805"/>
    </source>
</evidence>
<dbReference type="Gene3D" id="3.20.20.80">
    <property type="entry name" value="Glycosidases"/>
    <property type="match status" value="1"/>
</dbReference>
<dbReference type="PANTHER" id="PTHR10551">
    <property type="entry name" value="FASCIN"/>
    <property type="match status" value="1"/>
</dbReference>
<organism evidence="3 4">
    <name type="scientific">Vitis vinifera</name>
    <name type="common">Grape</name>
    <dbReference type="NCBI Taxonomy" id="29760"/>
    <lineage>
        <taxon>Eukaryota</taxon>
        <taxon>Viridiplantae</taxon>
        <taxon>Streptophyta</taxon>
        <taxon>Embryophyta</taxon>
        <taxon>Tracheophyta</taxon>
        <taxon>Spermatophyta</taxon>
        <taxon>Magnoliopsida</taxon>
        <taxon>eudicotyledons</taxon>
        <taxon>Gunneridae</taxon>
        <taxon>Pentapetalae</taxon>
        <taxon>rosids</taxon>
        <taxon>Vitales</taxon>
        <taxon>Vitaceae</taxon>
        <taxon>Viteae</taxon>
        <taxon>Vitis</taxon>
    </lineage>
</organism>
<dbReference type="InterPro" id="IPR017853">
    <property type="entry name" value="GH"/>
</dbReference>
<keyword evidence="1" id="KW-0472">Membrane</keyword>
<accession>A0A438EZE8</accession>
<evidence type="ECO:0000256" key="2">
    <source>
        <dbReference type="SAM" id="SignalP"/>
    </source>
</evidence>
<gene>
    <name evidence="3" type="ORF">CK203_080624</name>
</gene>
<proteinExistence type="predicted"/>